<comment type="caution">
    <text evidence="1">The sequence shown here is derived from an EMBL/GenBank/DDBJ whole genome shotgun (WGS) entry which is preliminary data.</text>
</comment>
<proteinExistence type="predicted"/>
<sequence length="197" mass="21768">MTVIFDKDGLAVEAGSIRVYYFHPVTKEYVGWSDEFINIGVSMPGNSTNIAPGNEVVGEVMVFTGKDWKRQKDHRGETVWSTDDGSAITVDYIGSVHDGYTNIAPSTPYDKWDGEKWITDIKAQHAADKEVAKQQQQSLIDSAMASIGMIQLKLQAGRKLTTAETARLNSVLDYIDAVEATDTSTAPDINWPLPPEW</sequence>
<organism evidence="1 2">
    <name type="scientific">Citrobacter freundii</name>
    <dbReference type="NCBI Taxonomy" id="546"/>
    <lineage>
        <taxon>Bacteria</taxon>
        <taxon>Pseudomonadati</taxon>
        <taxon>Pseudomonadota</taxon>
        <taxon>Gammaproteobacteria</taxon>
        <taxon>Enterobacterales</taxon>
        <taxon>Enterobacteriaceae</taxon>
        <taxon>Citrobacter</taxon>
        <taxon>Citrobacter freundii complex</taxon>
    </lineage>
</organism>
<dbReference type="RefSeq" id="WP_264363887.1">
    <property type="nucleotide sequence ID" value="NZ_CP119048.1"/>
</dbReference>
<reference evidence="1" key="1">
    <citation type="submission" date="2023-10" db="EMBL/GenBank/DDBJ databases">
        <title>Fecal carriage and genetic characteristics of carbapenem-resistant Enterobacterales among healthy adults from four provinces of China.</title>
        <authorList>
            <person name="Li Y."/>
            <person name="Zhang R."/>
        </authorList>
    </citation>
    <scope>NUCLEOTIDE SEQUENCE</scope>
    <source>
        <strain evidence="1">HN-136</strain>
    </source>
</reference>
<dbReference type="PANTHER" id="PTHR34413:SF2">
    <property type="entry name" value="PROPHAGE TAIL FIBER ASSEMBLY PROTEIN HOMOLOG TFAE-RELATED"/>
    <property type="match status" value="1"/>
</dbReference>
<dbReference type="PANTHER" id="PTHR34413">
    <property type="entry name" value="PROPHAGE TAIL FIBER ASSEMBLY PROTEIN HOMOLOG TFAE-RELATED-RELATED"/>
    <property type="match status" value="1"/>
</dbReference>
<dbReference type="AlphaFoldDB" id="A0AAP5XUL2"/>
<name>A0AAP5XUL2_CITFR</name>
<protein>
    <submittedName>
        <fullName evidence="1">Tail fiber assembly protein</fullName>
    </submittedName>
</protein>
<gene>
    <name evidence="1" type="ORF">RYZ67_11495</name>
</gene>
<dbReference type="InterPro" id="IPR051220">
    <property type="entry name" value="TFA_Chaperone"/>
</dbReference>
<evidence type="ECO:0000313" key="2">
    <source>
        <dbReference type="Proteomes" id="UP001278087"/>
    </source>
</evidence>
<accession>A0AAP5XUL2</accession>
<dbReference type="Pfam" id="PF02413">
    <property type="entry name" value="Caudo_TAP"/>
    <property type="match status" value="1"/>
</dbReference>
<dbReference type="InterPro" id="IPR003458">
    <property type="entry name" value="Phage_T4_Gp38_tail_assem"/>
</dbReference>
<dbReference type="Proteomes" id="UP001278087">
    <property type="component" value="Unassembled WGS sequence"/>
</dbReference>
<dbReference type="EMBL" id="JAWPBU010000010">
    <property type="protein sequence ID" value="MDW2759098.1"/>
    <property type="molecule type" value="Genomic_DNA"/>
</dbReference>
<evidence type="ECO:0000313" key="1">
    <source>
        <dbReference type="EMBL" id="MDW2759098.1"/>
    </source>
</evidence>